<evidence type="ECO:0000313" key="11">
    <source>
        <dbReference type="Proteomes" id="UP001595896"/>
    </source>
</evidence>
<keyword evidence="4 7" id="KW-0665">Pyrimidine biosynthesis</keyword>
<evidence type="ECO:0000259" key="9">
    <source>
        <dbReference type="SMART" id="SM00934"/>
    </source>
</evidence>
<organism evidence="10 11">
    <name type="scientific">Bacillus daqingensis</name>
    <dbReference type="NCBI Taxonomy" id="872396"/>
    <lineage>
        <taxon>Bacteria</taxon>
        <taxon>Bacillati</taxon>
        <taxon>Bacillota</taxon>
        <taxon>Bacilli</taxon>
        <taxon>Bacillales</taxon>
        <taxon>Bacillaceae</taxon>
        <taxon>Bacillus</taxon>
    </lineage>
</organism>
<evidence type="ECO:0000256" key="5">
    <source>
        <dbReference type="ARBA" id="ARBA00023239"/>
    </source>
</evidence>
<accession>A0ABV9NS65</accession>
<dbReference type="InterPro" id="IPR018089">
    <property type="entry name" value="OMPdecase_AS"/>
</dbReference>
<evidence type="ECO:0000256" key="8">
    <source>
        <dbReference type="RuleBase" id="RU000512"/>
    </source>
</evidence>
<dbReference type="EMBL" id="JBHSGK010000003">
    <property type="protein sequence ID" value="MFC4735535.1"/>
    <property type="molecule type" value="Genomic_DNA"/>
</dbReference>
<feature type="binding site" evidence="7">
    <location>
        <position position="211"/>
    </location>
    <ligand>
        <name>substrate</name>
    </ligand>
</feature>
<dbReference type="PROSITE" id="PS00156">
    <property type="entry name" value="OMPDECASE"/>
    <property type="match status" value="1"/>
</dbReference>
<gene>
    <name evidence="7 10" type="primary">pyrF</name>
    <name evidence="10" type="ORF">ACFO4L_02955</name>
</gene>
<dbReference type="NCBIfam" id="TIGR01740">
    <property type="entry name" value="pyrF"/>
    <property type="match status" value="1"/>
</dbReference>
<dbReference type="RefSeq" id="WP_377908159.1">
    <property type="nucleotide sequence ID" value="NZ_JBHSGK010000003.1"/>
</dbReference>
<reference evidence="11" key="1">
    <citation type="journal article" date="2019" name="Int. J. Syst. Evol. Microbiol.">
        <title>The Global Catalogue of Microorganisms (GCM) 10K type strain sequencing project: providing services to taxonomists for standard genome sequencing and annotation.</title>
        <authorList>
            <consortium name="The Broad Institute Genomics Platform"/>
            <consortium name="The Broad Institute Genome Sequencing Center for Infectious Disease"/>
            <person name="Wu L."/>
            <person name="Ma J."/>
        </authorList>
    </citation>
    <scope>NUCLEOTIDE SEQUENCE [LARGE SCALE GENOMIC DNA]</scope>
    <source>
        <strain evidence="11">JCM 12165</strain>
    </source>
</reference>
<feature type="binding site" evidence="7">
    <location>
        <position position="120"/>
    </location>
    <ligand>
        <name>substrate</name>
    </ligand>
</feature>
<protein>
    <recommendedName>
        <fullName evidence="7">Orotidine 5'-phosphate decarboxylase</fullName>
        <ecNumber evidence="7">4.1.1.23</ecNumber>
    </recommendedName>
    <alternativeName>
        <fullName evidence="7">OMP decarboxylase</fullName>
        <shortName evidence="7">OMPDCase</shortName>
        <shortName evidence="7">OMPdecase</shortName>
    </alternativeName>
</protein>
<dbReference type="NCBIfam" id="NF001273">
    <property type="entry name" value="PRK00230.1"/>
    <property type="match status" value="1"/>
</dbReference>
<dbReference type="CDD" id="cd04725">
    <property type="entry name" value="OMP_decarboxylase_like"/>
    <property type="match status" value="1"/>
</dbReference>
<dbReference type="InterPro" id="IPR011060">
    <property type="entry name" value="RibuloseP-bd_barrel"/>
</dbReference>
<comment type="caution">
    <text evidence="10">The sequence shown here is derived from an EMBL/GenBank/DDBJ whole genome shotgun (WGS) entry which is preliminary data.</text>
</comment>
<dbReference type="InterPro" id="IPR013785">
    <property type="entry name" value="Aldolase_TIM"/>
</dbReference>
<keyword evidence="5 7" id="KW-0456">Lyase</keyword>
<dbReference type="HAMAP" id="MF_01200_B">
    <property type="entry name" value="OMPdecase_type1_B"/>
    <property type="match status" value="1"/>
</dbReference>
<feature type="binding site" evidence="7">
    <location>
        <position position="182"/>
    </location>
    <ligand>
        <name>substrate</name>
    </ligand>
</feature>
<comment type="function">
    <text evidence="1 7">Catalyzes the decarboxylation of orotidine 5'-monophosphate (OMP) to uridine 5'-monophosphate (UMP).</text>
</comment>
<evidence type="ECO:0000313" key="10">
    <source>
        <dbReference type="EMBL" id="MFC4735535.1"/>
    </source>
</evidence>
<evidence type="ECO:0000256" key="7">
    <source>
        <dbReference type="HAMAP-Rule" id="MF_01200"/>
    </source>
</evidence>
<evidence type="ECO:0000256" key="3">
    <source>
        <dbReference type="ARBA" id="ARBA00022793"/>
    </source>
</evidence>
<comment type="similarity">
    <text evidence="7">Belongs to the OMP decarboxylase family. Type 1 subfamily.</text>
</comment>
<dbReference type="GO" id="GO:0004590">
    <property type="term" value="F:orotidine-5'-phosphate decarboxylase activity"/>
    <property type="evidence" value="ECO:0007669"/>
    <property type="project" value="UniProtKB-EC"/>
</dbReference>
<evidence type="ECO:0000256" key="6">
    <source>
        <dbReference type="ARBA" id="ARBA00049157"/>
    </source>
</evidence>
<keyword evidence="3 7" id="KW-0210">Decarboxylase</keyword>
<dbReference type="Proteomes" id="UP001595896">
    <property type="component" value="Unassembled WGS sequence"/>
</dbReference>
<feature type="active site" description="Proton donor" evidence="7">
    <location>
        <position position="60"/>
    </location>
</feature>
<dbReference type="EC" id="4.1.1.23" evidence="7"/>
<dbReference type="SUPFAM" id="SSF51366">
    <property type="entry name" value="Ribulose-phoshate binding barrel"/>
    <property type="match status" value="1"/>
</dbReference>
<feature type="domain" description="Orotidine 5'-phosphate decarboxylase" evidence="9">
    <location>
        <begin position="4"/>
        <end position="227"/>
    </location>
</feature>
<comment type="subunit">
    <text evidence="7">Homodimer.</text>
</comment>
<comment type="pathway">
    <text evidence="2 7 8">Pyrimidine metabolism; UMP biosynthesis via de novo pathway; UMP from orotate: step 2/2.</text>
</comment>
<feature type="binding site" evidence="7">
    <location>
        <position position="212"/>
    </location>
    <ligand>
        <name>substrate</name>
    </ligand>
</feature>
<dbReference type="InterPro" id="IPR014732">
    <property type="entry name" value="OMPdecase"/>
</dbReference>
<feature type="binding site" evidence="7">
    <location>
        <position position="31"/>
    </location>
    <ligand>
        <name>substrate</name>
    </ligand>
</feature>
<feature type="binding site" evidence="7">
    <location>
        <position position="191"/>
    </location>
    <ligand>
        <name>substrate</name>
    </ligand>
</feature>
<proteinExistence type="inferred from homology"/>
<comment type="catalytic activity">
    <reaction evidence="6 7 8">
        <text>orotidine 5'-phosphate + H(+) = UMP + CO2</text>
        <dbReference type="Rhea" id="RHEA:11596"/>
        <dbReference type="ChEBI" id="CHEBI:15378"/>
        <dbReference type="ChEBI" id="CHEBI:16526"/>
        <dbReference type="ChEBI" id="CHEBI:57538"/>
        <dbReference type="ChEBI" id="CHEBI:57865"/>
        <dbReference type="EC" id="4.1.1.23"/>
    </reaction>
</comment>
<dbReference type="InterPro" id="IPR001754">
    <property type="entry name" value="OMPdeCOase_dom"/>
</dbReference>
<sequence>MRRPIIVALDVENKAKASMLLEQLGGDVYVKIGMELFYKEGLSFVESVKQRGHGVFLDVKMHDIPETVKRAMTIVAASGIDLVNVHALGGRRMMEAAREGIEIGSGSPGRPALIAVTQLTSTSDAQVVAEQGVTSGLAHSVEQLALLTKQSGLDGVVCSVHETKQIKHVCGSDFLCVTPGIRSAQTAEHDQVRTATPADAAAAGADAIVCGRQITRSSNPYKAYQAIQKEWLSNEPV</sequence>
<evidence type="ECO:0000256" key="1">
    <source>
        <dbReference type="ARBA" id="ARBA00002356"/>
    </source>
</evidence>
<dbReference type="Pfam" id="PF00215">
    <property type="entry name" value="OMPdecase"/>
    <property type="match status" value="1"/>
</dbReference>
<dbReference type="SMART" id="SM00934">
    <property type="entry name" value="OMPdecase"/>
    <property type="match status" value="1"/>
</dbReference>
<dbReference type="PANTHER" id="PTHR32119">
    <property type="entry name" value="OROTIDINE 5'-PHOSPHATE DECARBOXYLASE"/>
    <property type="match status" value="1"/>
</dbReference>
<name>A0ABV9NS65_9BACI</name>
<evidence type="ECO:0000256" key="4">
    <source>
        <dbReference type="ARBA" id="ARBA00022975"/>
    </source>
</evidence>
<feature type="binding site" evidence="7">
    <location>
        <begin position="58"/>
        <end position="67"/>
    </location>
    <ligand>
        <name>substrate</name>
    </ligand>
</feature>
<feature type="binding site" evidence="7">
    <location>
        <position position="10"/>
    </location>
    <ligand>
        <name>substrate</name>
    </ligand>
</feature>
<dbReference type="PANTHER" id="PTHR32119:SF2">
    <property type="entry name" value="OROTIDINE 5'-PHOSPHATE DECARBOXYLASE"/>
    <property type="match status" value="1"/>
</dbReference>
<evidence type="ECO:0000256" key="2">
    <source>
        <dbReference type="ARBA" id="ARBA00004861"/>
    </source>
</evidence>
<dbReference type="InterPro" id="IPR047596">
    <property type="entry name" value="OMPdecase_bac"/>
</dbReference>
<dbReference type="Gene3D" id="3.20.20.70">
    <property type="entry name" value="Aldolase class I"/>
    <property type="match status" value="1"/>
</dbReference>
<keyword evidence="11" id="KW-1185">Reference proteome</keyword>